<keyword evidence="8" id="KW-1185">Reference proteome</keyword>
<dbReference type="Gene3D" id="1.10.101.10">
    <property type="entry name" value="PGBD-like superfamily/PGBD"/>
    <property type="match status" value="1"/>
</dbReference>
<dbReference type="CDD" id="cd06583">
    <property type="entry name" value="PGRP"/>
    <property type="match status" value="1"/>
</dbReference>
<dbReference type="GO" id="GO:0009253">
    <property type="term" value="P:peptidoglycan catabolic process"/>
    <property type="evidence" value="ECO:0007669"/>
    <property type="project" value="InterPro"/>
</dbReference>
<dbReference type="InterPro" id="IPR036366">
    <property type="entry name" value="PGBDSf"/>
</dbReference>
<evidence type="ECO:0000256" key="3">
    <source>
        <dbReference type="ARBA" id="ARBA00011901"/>
    </source>
</evidence>
<accession>A0A1M5D7E8</accession>
<dbReference type="GO" id="GO:0009254">
    <property type="term" value="P:peptidoglycan turnover"/>
    <property type="evidence" value="ECO:0007669"/>
    <property type="project" value="TreeGrafter"/>
</dbReference>
<dbReference type="GO" id="GO:0071555">
    <property type="term" value="P:cell wall organization"/>
    <property type="evidence" value="ECO:0007669"/>
    <property type="project" value="UniProtKB-KW"/>
</dbReference>
<dbReference type="EMBL" id="FQUJ01000016">
    <property type="protein sequence ID" value="SHF62871.1"/>
    <property type="molecule type" value="Genomic_DNA"/>
</dbReference>
<feature type="domain" description="N-acetylmuramoyl-L-alanine amidase" evidence="6">
    <location>
        <begin position="46"/>
        <end position="206"/>
    </location>
</feature>
<dbReference type="AlphaFoldDB" id="A0A1M5D7E8"/>
<dbReference type="EC" id="3.5.1.28" evidence="3"/>
<dbReference type="SMART" id="SM00644">
    <property type="entry name" value="Ami_2"/>
    <property type="match status" value="1"/>
</dbReference>
<proteinExistence type="inferred from homology"/>
<dbReference type="PANTHER" id="PTHR30417">
    <property type="entry name" value="N-ACETYLMURAMOYL-L-ALANINE AMIDASE AMID"/>
    <property type="match status" value="1"/>
</dbReference>
<dbReference type="InterPro" id="IPR036365">
    <property type="entry name" value="PGBD-like_sf"/>
</dbReference>
<dbReference type="SUPFAM" id="SSF55846">
    <property type="entry name" value="N-acetylmuramoyl-L-alanine amidase-like"/>
    <property type="match status" value="1"/>
</dbReference>
<evidence type="ECO:0000313" key="7">
    <source>
        <dbReference type="EMBL" id="SHF62871.1"/>
    </source>
</evidence>
<organism evidence="7 8">
    <name type="scientific">Modicisalibacter ilicicola DSM 19980</name>
    <dbReference type="NCBI Taxonomy" id="1121942"/>
    <lineage>
        <taxon>Bacteria</taxon>
        <taxon>Pseudomonadati</taxon>
        <taxon>Pseudomonadota</taxon>
        <taxon>Gammaproteobacteria</taxon>
        <taxon>Oceanospirillales</taxon>
        <taxon>Halomonadaceae</taxon>
        <taxon>Modicisalibacter</taxon>
    </lineage>
</organism>
<evidence type="ECO:0000256" key="1">
    <source>
        <dbReference type="ARBA" id="ARBA00001561"/>
    </source>
</evidence>
<comment type="similarity">
    <text evidence="2">Belongs to the N-acetylmuramoyl-L-alanine amidase 2 family.</text>
</comment>
<name>A0A1M5D7E8_9GAMM</name>
<dbReference type="Pfam" id="PF01471">
    <property type="entry name" value="PG_binding_1"/>
    <property type="match status" value="1"/>
</dbReference>
<evidence type="ECO:0000256" key="2">
    <source>
        <dbReference type="ARBA" id="ARBA00007553"/>
    </source>
</evidence>
<dbReference type="InterPro" id="IPR002477">
    <property type="entry name" value="Peptidoglycan-bd-like"/>
</dbReference>
<dbReference type="Proteomes" id="UP000184346">
    <property type="component" value="Unassembled WGS sequence"/>
</dbReference>
<dbReference type="Gene3D" id="3.40.80.10">
    <property type="entry name" value="Peptidoglycan recognition protein-like"/>
    <property type="match status" value="1"/>
</dbReference>
<dbReference type="InterPro" id="IPR036505">
    <property type="entry name" value="Amidase/PGRP_sf"/>
</dbReference>
<protein>
    <recommendedName>
        <fullName evidence="3">N-acetylmuramoyl-L-alanine amidase</fullName>
        <ecNumber evidence="3">3.5.1.28</ecNumber>
    </recommendedName>
</protein>
<dbReference type="FunFam" id="3.40.80.10:FF:000003">
    <property type="entry name" value="N-acetylmuramoyl-L-alanine amidase"/>
    <property type="match status" value="1"/>
</dbReference>
<evidence type="ECO:0000256" key="5">
    <source>
        <dbReference type="ARBA" id="ARBA00023316"/>
    </source>
</evidence>
<evidence type="ECO:0000313" key="8">
    <source>
        <dbReference type="Proteomes" id="UP000184346"/>
    </source>
</evidence>
<dbReference type="InterPro" id="IPR051206">
    <property type="entry name" value="NAMLAA_amidase_2"/>
</dbReference>
<gene>
    <name evidence="7" type="ORF">SAMN02745148_03142</name>
</gene>
<dbReference type="Pfam" id="PF01510">
    <property type="entry name" value="Amidase_2"/>
    <property type="match status" value="1"/>
</dbReference>
<evidence type="ECO:0000256" key="4">
    <source>
        <dbReference type="ARBA" id="ARBA00022801"/>
    </source>
</evidence>
<sequence length="315" mass="35703">MTLSAYFSRSRLPRCRVCPPLLLIMVVTLVMASCSGLEQRPGYIVDQRQVAPSHSSRIRHLVIHYTDGNESRSLTTLTGSRVSAHYLLPLPARHARGQPLVYQLVDESRRAWHAGDSAWKKRSNINDTSIGIEIVNLGPDRPFVQVEQLLEGRPEGQDAIHWAPYPKAQIDTLIRLARDIIAQYDIDPTNVVGHADIAPSRKIDPGPLFPWHRLYQAGIGAWPEADRVAHYRDRFSRQAPSLAELQSTLADYGYPVAVTGELDPQTRHVLRAFQMHFRPRDYRGLPDAETAAIAWALRERYRAEEGDDDETDEYQ</sequence>
<keyword evidence="5" id="KW-0961">Cell wall biogenesis/degradation</keyword>
<dbReference type="SUPFAM" id="SSF47090">
    <property type="entry name" value="PGBD-like"/>
    <property type="match status" value="1"/>
</dbReference>
<keyword evidence="4" id="KW-0378">Hydrolase</keyword>
<dbReference type="GO" id="GO:0019867">
    <property type="term" value="C:outer membrane"/>
    <property type="evidence" value="ECO:0007669"/>
    <property type="project" value="TreeGrafter"/>
</dbReference>
<dbReference type="PANTHER" id="PTHR30417:SF1">
    <property type="entry name" value="N-ACETYLMURAMOYL-L-ALANINE AMIDASE AMID"/>
    <property type="match status" value="1"/>
</dbReference>
<dbReference type="GO" id="GO:0008745">
    <property type="term" value="F:N-acetylmuramoyl-L-alanine amidase activity"/>
    <property type="evidence" value="ECO:0007669"/>
    <property type="project" value="UniProtKB-EC"/>
</dbReference>
<reference evidence="7 8" key="1">
    <citation type="submission" date="2016-11" db="EMBL/GenBank/DDBJ databases">
        <authorList>
            <person name="Jaros S."/>
            <person name="Januszkiewicz K."/>
            <person name="Wedrychowicz H."/>
        </authorList>
    </citation>
    <scope>NUCLEOTIDE SEQUENCE [LARGE SCALE GENOMIC DNA]</scope>
    <source>
        <strain evidence="7 8">DSM 19980</strain>
    </source>
</reference>
<evidence type="ECO:0000259" key="6">
    <source>
        <dbReference type="SMART" id="SM00644"/>
    </source>
</evidence>
<comment type="catalytic activity">
    <reaction evidence="1">
        <text>Hydrolyzes the link between N-acetylmuramoyl residues and L-amino acid residues in certain cell-wall glycopeptides.</text>
        <dbReference type="EC" id="3.5.1.28"/>
    </reaction>
</comment>
<dbReference type="InterPro" id="IPR002502">
    <property type="entry name" value="Amidase_domain"/>
</dbReference>
<dbReference type="STRING" id="1121942.SAMN02745148_03142"/>